<accession>A0AAV8RIN0</accession>
<name>A0AAV8RIN0_ENSVE</name>
<reference evidence="1 2" key="1">
    <citation type="submission" date="2022-12" db="EMBL/GenBank/DDBJ databases">
        <title>Chromosome-scale assembly of the Ensete ventricosum genome.</title>
        <authorList>
            <person name="Dussert Y."/>
            <person name="Stocks J."/>
            <person name="Wendawek A."/>
            <person name="Woldeyes F."/>
            <person name="Nichols R.A."/>
            <person name="Borrell J.S."/>
        </authorList>
    </citation>
    <scope>NUCLEOTIDE SEQUENCE [LARGE SCALE GENOMIC DNA]</scope>
    <source>
        <strain evidence="2">cv. Maze</strain>
        <tissue evidence="1">Seeds</tissue>
    </source>
</reference>
<protein>
    <submittedName>
        <fullName evidence="1">Uncharacterized protein</fullName>
    </submittedName>
</protein>
<comment type="caution">
    <text evidence="1">The sequence shown here is derived from an EMBL/GenBank/DDBJ whole genome shotgun (WGS) entry which is preliminary data.</text>
</comment>
<organism evidence="1 2">
    <name type="scientific">Ensete ventricosum</name>
    <name type="common">Abyssinian banana</name>
    <name type="synonym">Musa ensete</name>
    <dbReference type="NCBI Taxonomy" id="4639"/>
    <lineage>
        <taxon>Eukaryota</taxon>
        <taxon>Viridiplantae</taxon>
        <taxon>Streptophyta</taxon>
        <taxon>Embryophyta</taxon>
        <taxon>Tracheophyta</taxon>
        <taxon>Spermatophyta</taxon>
        <taxon>Magnoliopsida</taxon>
        <taxon>Liliopsida</taxon>
        <taxon>Zingiberales</taxon>
        <taxon>Musaceae</taxon>
        <taxon>Ensete</taxon>
    </lineage>
</organism>
<evidence type="ECO:0000313" key="1">
    <source>
        <dbReference type="EMBL" id="KAJ8500466.1"/>
    </source>
</evidence>
<dbReference type="Proteomes" id="UP001222027">
    <property type="component" value="Unassembled WGS sequence"/>
</dbReference>
<gene>
    <name evidence="1" type="ORF">OPV22_011018</name>
</gene>
<keyword evidence="2" id="KW-1185">Reference proteome</keyword>
<proteinExistence type="predicted"/>
<dbReference type="AlphaFoldDB" id="A0AAV8RIN0"/>
<sequence length="114" mass="13031">MPLECRPAMTLEKNTNPAMEHLPRVLFLPQLLQRDSADNTNDRNPVSDGILQHQLCCARTGFQWEADTERMSRLGWSGMLNHDARNLVYESEPNCSRIICHLDPSWSSADHGRN</sequence>
<evidence type="ECO:0000313" key="2">
    <source>
        <dbReference type="Proteomes" id="UP001222027"/>
    </source>
</evidence>
<dbReference type="EMBL" id="JAQQAF010000003">
    <property type="protein sequence ID" value="KAJ8500466.1"/>
    <property type="molecule type" value="Genomic_DNA"/>
</dbReference>